<evidence type="ECO:0000259" key="1">
    <source>
        <dbReference type="Pfam" id="PF07238"/>
    </source>
</evidence>
<feature type="domain" description="PilZ" evidence="1">
    <location>
        <begin position="4"/>
        <end position="105"/>
    </location>
</feature>
<proteinExistence type="predicted"/>
<dbReference type="Pfam" id="PF07238">
    <property type="entry name" value="PilZ"/>
    <property type="match status" value="1"/>
</dbReference>
<reference evidence="3" key="1">
    <citation type="submission" date="2017-08" db="EMBL/GenBank/DDBJ databases">
        <title>Direct submision.</title>
        <authorList>
            <person name="Kim S.-J."/>
            <person name="Rhee S.-K."/>
        </authorList>
    </citation>
    <scope>NUCLEOTIDE SEQUENCE [LARGE SCALE GENOMIC DNA]</scope>
    <source>
        <strain evidence="3">GI5</strain>
    </source>
</reference>
<dbReference type="Gene3D" id="2.40.10.220">
    <property type="entry name" value="predicted glycosyltransferase like domains"/>
    <property type="match status" value="1"/>
</dbReference>
<organism evidence="2 3">
    <name type="scientific">Ketobacter alkanivorans</name>
    <dbReference type="NCBI Taxonomy" id="1917421"/>
    <lineage>
        <taxon>Bacteria</taxon>
        <taxon>Pseudomonadati</taxon>
        <taxon>Pseudomonadota</taxon>
        <taxon>Gammaproteobacteria</taxon>
        <taxon>Pseudomonadales</taxon>
        <taxon>Ketobacteraceae</taxon>
        <taxon>Ketobacter</taxon>
    </lineage>
</organism>
<accession>A0A2K9LQR3</accession>
<gene>
    <name evidence="2" type="ORF">Kalk_20525</name>
</gene>
<evidence type="ECO:0000313" key="2">
    <source>
        <dbReference type="EMBL" id="AUM14668.1"/>
    </source>
</evidence>
<dbReference type="AlphaFoldDB" id="A0A2K9LQR3"/>
<evidence type="ECO:0000313" key="3">
    <source>
        <dbReference type="Proteomes" id="UP000235116"/>
    </source>
</evidence>
<protein>
    <recommendedName>
        <fullName evidence="1">PilZ domain-containing protein</fullName>
    </recommendedName>
</protein>
<dbReference type="GO" id="GO:0035438">
    <property type="term" value="F:cyclic-di-GMP binding"/>
    <property type="evidence" value="ECO:0007669"/>
    <property type="project" value="InterPro"/>
</dbReference>
<dbReference type="OrthoDB" id="6198906at2"/>
<dbReference type="SUPFAM" id="SSF141371">
    <property type="entry name" value="PilZ domain-like"/>
    <property type="match status" value="1"/>
</dbReference>
<dbReference type="EMBL" id="CP022684">
    <property type="protein sequence ID" value="AUM14668.1"/>
    <property type="molecule type" value="Genomic_DNA"/>
</dbReference>
<dbReference type="KEGG" id="kak:Kalk_20525"/>
<sequence>MDDQRSHQRHTRKEDAYLELTLDGKQGDYIQKVIACETVDLSAQGLKIYMSEPVEQGLITDVLVEISGQEGRFFLTAEVKWISPSGDDGWYFAGFQIFEAENTDYESWAKMIEKRDSSQLADQ</sequence>
<name>A0A2K9LQR3_9GAMM</name>
<dbReference type="InterPro" id="IPR009875">
    <property type="entry name" value="PilZ_domain"/>
</dbReference>
<dbReference type="RefSeq" id="WP_101896041.1">
    <property type="nucleotide sequence ID" value="NZ_CP022684.1"/>
</dbReference>
<keyword evidence="3" id="KW-1185">Reference proteome</keyword>
<dbReference type="Proteomes" id="UP000235116">
    <property type="component" value="Chromosome"/>
</dbReference>